<accession>A0A815Y7Z4</accession>
<name>A0A815Y7Z4_9BILA</name>
<protein>
    <submittedName>
        <fullName evidence="1">Uncharacterized protein</fullName>
    </submittedName>
</protein>
<dbReference type="EMBL" id="CAJNOG010007852">
    <property type="protein sequence ID" value="CAF1566770.1"/>
    <property type="molecule type" value="Genomic_DNA"/>
</dbReference>
<proteinExistence type="predicted"/>
<dbReference type="Proteomes" id="UP000663845">
    <property type="component" value="Unassembled WGS sequence"/>
</dbReference>
<evidence type="ECO:0000313" key="2">
    <source>
        <dbReference type="Proteomes" id="UP000663845"/>
    </source>
</evidence>
<gene>
    <name evidence="1" type="ORF">JYZ213_LOCUS47167</name>
</gene>
<comment type="caution">
    <text evidence="1">The sequence shown here is derived from an EMBL/GenBank/DDBJ whole genome shotgun (WGS) entry which is preliminary data.</text>
</comment>
<dbReference type="AlphaFoldDB" id="A0A815Y7Z4"/>
<organism evidence="1 2">
    <name type="scientific">Adineta steineri</name>
    <dbReference type="NCBI Taxonomy" id="433720"/>
    <lineage>
        <taxon>Eukaryota</taxon>
        <taxon>Metazoa</taxon>
        <taxon>Spiralia</taxon>
        <taxon>Gnathifera</taxon>
        <taxon>Rotifera</taxon>
        <taxon>Eurotatoria</taxon>
        <taxon>Bdelloidea</taxon>
        <taxon>Adinetida</taxon>
        <taxon>Adinetidae</taxon>
        <taxon>Adineta</taxon>
    </lineage>
</organism>
<feature type="non-terminal residue" evidence="1">
    <location>
        <position position="1"/>
    </location>
</feature>
<evidence type="ECO:0000313" key="1">
    <source>
        <dbReference type="EMBL" id="CAF1566770.1"/>
    </source>
</evidence>
<reference evidence="1" key="1">
    <citation type="submission" date="2021-02" db="EMBL/GenBank/DDBJ databases">
        <authorList>
            <person name="Nowell W R."/>
        </authorList>
    </citation>
    <scope>NUCLEOTIDE SEQUENCE</scope>
</reference>
<feature type="non-terminal residue" evidence="1">
    <location>
        <position position="75"/>
    </location>
</feature>
<sequence length="75" mass="9099">FHRGLFSYNQHDIVTYLNDREKTNNQYALTNQLKTDTERLIEQLLMGTRIINDDPVLDIIEEEDRNTRREFQQEE</sequence>